<proteinExistence type="predicted"/>
<feature type="chain" id="PRO_5012733286" evidence="2">
    <location>
        <begin position="25"/>
        <end position="212"/>
    </location>
</feature>
<feature type="compositionally biased region" description="Polar residues" evidence="1">
    <location>
        <begin position="160"/>
        <end position="172"/>
    </location>
</feature>
<feature type="region of interest" description="Disordered" evidence="1">
    <location>
        <begin position="141"/>
        <end position="212"/>
    </location>
</feature>
<evidence type="ECO:0000313" key="3">
    <source>
        <dbReference type="EMBL" id="OSC32286.1"/>
    </source>
</evidence>
<name>A0A1X2LE95_9MYCO</name>
<keyword evidence="2" id="KW-0732">Signal</keyword>
<organism evidence="3 4">
    <name type="scientific">Mycolicibacterium vulneris</name>
    <dbReference type="NCBI Taxonomy" id="547163"/>
    <lineage>
        <taxon>Bacteria</taxon>
        <taxon>Bacillati</taxon>
        <taxon>Actinomycetota</taxon>
        <taxon>Actinomycetes</taxon>
        <taxon>Mycobacteriales</taxon>
        <taxon>Mycobacteriaceae</taxon>
        <taxon>Mycolicibacterium</taxon>
    </lineage>
</organism>
<gene>
    <name evidence="3" type="ORF">B8W69_00365</name>
</gene>
<dbReference type="Proteomes" id="UP000242320">
    <property type="component" value="Unassembled WGS sequence"/>
</dbReference>
<dbReference type="AlphaFoldDB" id="A0A1X2LE95"/>
<dbReference type="RefSeq" id="WP_133057947.1">
    <property type="nucleotide sequence ID" value="NZ_NCXM01000001.1"/>
</dbReference>
<protein>
    <submittedName>
        <fullName evidence="3">Uncharacterized protein</fullName>
    </submittedName>
</protein>
<sequence>MAALIAPFGALFLALVPAAPPAHACPGATDGHGNDTRAAHDACCGDIILGAPGDFSNCNAGPMAPKELPGNWPCRDINAGSPACAACIRAHVYTAGQDCAGVPSSATRPARIMPVSFRTSPDACSAIAQAYVGNGMCKVEQQEQGQQPTQDPQQVAGGPNDNSLQIPPNQGQYDPDPDYGKATDMPGRTGVPINPPNRKPDPNDLQFPKGLG</sequence>
<evidence type="ECO:0000313" key="4">
    <source>
        <dbReference type="Proteomes" id="UP000242320"/>
    </source>
</evidence>
<reference evidence="3 4" key="1">
    <citation type="submission" date="2017-04" db="EMBL/GenBank/DDBJ databases">
        <title>The new phylogeny of genus Mycobacterium.</title>
        <authorList>
            <person name="Tortoli E."/>
            <person name="Trovato A."/>
            <person name="Cirillo D.M."/>
        </authorList>
    </citation>
    <scope>NUCLEOTIDE SEQUENCE [LARGE SCALE GENOMIC DNA]</scope>
    <source>
        <strain evidence="3 4">DSM 45247</strain>
    </source>
</reference>
<evidence type="ECO:0000256" key="1">
    <source>
        <dbReference type="SAM" id="MobiDB-lite"/>
    </source>
</evidence>
<comment type="caution">
    <text evidence="3">The sequence shown here is derived from an EMBL/GenBank/DDBJ whole genome shotgun (WGS) entry which is preliminary data.</text>
</comment>
<feature type="compositionally biased region" description="Low complexity" evidence="1">
    <location>
        <begin position="142"/>
        <end position="154"/>
    </location>
</feature>
<evidence type="ECO:0000256" key="2">
    <source>
        <dbReference type="SAM" id="SignalP"/>
    </source>
</evidence>
<feature type="signal peptide" evidence="2">
    <location>
        <begin position="1"/>
        <end position="24"/>
    </location>
</feature>
<accession>A0A1X2LE95</accession>
<dbReference type="EMBL" id="NCXM01000001">
    <property type="protein sequence ID" value="OSC32286.1"/>
    <property type="molecule type" value="Genomic_DNA"/>
</dbReference>
<keyword evidence="4" id="KW-1185">Reference proteome</keyword>